<dbReference type="Gene3D" id="2.40.30.10">
    <property type="entry name" value="Translation factors"/>
    <property type="match status" value="1"/>
</dbReference>
<comment type="similarity">
    <text evidence="1">Belongs to the SIP oxidoreductase family.</text>
</comment>
<dbReference type="InterPro" id="IPR017938">
    <property type="entry name" value="Riboflavin_synthase-like_b-brl"/>
</dbReference>
<dbReference type="InterPro" id="IPR017927">
    <property type="entry name" value="FAD-bd_FR_type"/>
</dbReference>
<dbReference type="Pfam" id="PF04954">
    <property type="entry name" value="SIP"/>
    <property type="match status" value="1"/>
</dbReference>
<dbReference type="SUPFAM" id="SSF63380">
    <property type="entry name" value="Riboflavin synthase domain-like"/>
    <property type="match status" value="1"/>
</dbReference>
<dbReference type="Gene3D" id="3.40.50.80">
    <property type="entry name" value="Nucleotide-binding domain of ferredoxin-NADP reductase (FNR) module"/>
    <property type="match status" value="1"/>
</dbReference>
<organism evidence="3 4">
    <name type="scientific">Paraburkholderia acidisoli</name>
    <dbReference type="NCBI Taxonomy" id="2571748"/>
    <lineage>
        <taxon>Bacteria</taxon>
        <taxon>Pseudomonadati</taxon>
        <taxon>Pseudomonadota</taxon>
        <taxon>Betaproteobacteria</taxon>
        <taxon>Burkholderiales</taxon>
        <taxon>Burkholderiaceae</taxon>
        <taxon>Paraburkholderia</taxon>
    </lineage>
</organism>
<dbReference type="OrthoDB" id="9814826at2"/>
<keyword evidence="4" id="KW-1185">Reference proteome</keyword>
<evidence type="ECO:0000313" key="3">
    <source>
        <dbReference type="EMBL" id="QGZ66684.1"/>
    </source>
</evidence>
<protein>
    <submittedName>
        <fullName evidence="3">Siderophore-interacting protein</fullName>
    </submittedName>
</protein>
<dbReference type="CDD" id="cd06193">
    <property type="entry name" value="siderophore_interacting"/>
    <property type="match status" value="1"/>
</dbReference>
<dbReference type="InterPro" id="IPR007037">
    <property type="entry name" value="SIP_rossman_dom"/>
</dbReference>
<evidence type="ECO:0000259" key="2">
    <source>
        <dbReference type="PROSITE" id="PS51384"/>
    </source>
</evidence>
<name>A0A7Z2JKW1_9BURK</name>
<dbReference type="PROSITE" id="PS51384">
    <property type="entry name" value="FAD_FR"/>
    <property type="match status" value="1"/>
</dbReference>
<dbReference type="PANTHER" id="PTHR30157:SF0">
    <property type="entry name" value="NADPH-DEPENDENT FERRIC-CHELATE REDUCTASE"/>
    <property type="match status" value="1"/>
</dbReference>
<dbReference type="PANTHER" id="PTHR30157">
    <property type="entry name" value="FERRIC REDUCTASE, NADPH-DEPENDENT"/>
    <property type="match status" value="1"/>
</dbReference>
<proteinExistence type="inferred from homology"/>
<accession>A0A7Z2JKW1</accession>
<feature type="domain" description="FAD-binding FR-type" evidence="2">
    <location>
        <begin position="10"/>
        <end position="110"/>
    </location>
</feature>
<reference evidence="3 4" key="1">
    <citation type="submission" date="2019-12" db="EMBL/GenBank/DDBJ databases">
        <title>Paraburkholderia acidiphila 7Q-K02 sp. nov and Paraburkholderia acidisoli DHF22 sp. nov., two strains isolated from forest soil.</title>
        <authorList>
            <person name="Gao Z."/>
            <person name="Qiu L."/>
        </authorList>
    </citation>
    <scope>NUCLEOTIDE SEQUENCE [LARGE SCALE GENOMIC DNA]</scope>
    <source>
        <strain evidence="3 4">DHF22</strain>
    </source>
</reference>
<dbReference type="Proteomes" id="UP000433577">
    <property type="component" value="Chromosome 4"/>
</dbReference>
<dbReference type="GO" id="GO:0016491">
    <property type="term" value="F:oxidoreductase activity"/>
    <property type="evidence" value="ECO:0007669"/>
    <property type="project" value="InterPro"/>
</dbReference>
<evidence type="ECO:0000313" key="4">
    <source>
        <dbReference type="Proteomes" id="UP000433577"/>
    </source>
</evidence>
<gene>
    <name evidence="3" type="ORF">FAZ98_33585</name>
</gene>
<evidence type="ECO:0000256" key="1">
    <source>
        <dbReference type="ARBA" id="ARBA00035644"/>
    </source>
</evidence>
<dbReference type="EMBL" id="CP046916">
    <property type="protein sequence ID" value="QGZ66684.1"/>
    <property type="molecule type" value="Genomic_DNA"/>
</dbReference>
<dbReference type="InterPro" id="IPR039261">
    <property type="entry name" value="FNR_nucleotide-bd"/>
</dbReference>
<dbReference type="RefSeq" id="WP_158958257.1">
    <property type="nucleotide sequence ID" value="NZ_CP046916.1"/>
</dbReference>
<dbReference type="KEGG" id="pacs:FAZ98_33585"/>
<sequence length="233" mass="25026">MDWSRTLMRAFLKPARVAGIETIAANFRLIALESPAFREHAWAPGQKIQIAMGSAFTNRTYTPIEWDRAEGRTRVLAYAHGEGPGSAWIRALQTGDSCDVFGPRASLDAPPASARAALFGDETSLGLAHALQRRHARGAFDVLLEVRDLAGAARVVDRLGMEGVTLTAAQADGTHLAAIEARLCEVARGHAHLVLTGKAQSIKPLRQALRAGGVPSSRIETKAYWAVGKRGLD</sequence>
<dbReference type="AlphaFoldDB" id="A0A7Z2JKW1"/>
<dbReference type="InterPro" id="IPR013113">
    <property type="entry name" value="SIP_FAD-bd"/>
</dbReference>
<dbReference type="InterPro" id="IPR039374">
    <property type="entry name" value="SIP_fam"/>
</dbReference>
<dbReference type="Pfam" id="PF08021">
    <property type="entry name" value="FAD_binding_9"/>
    <property type="match status" value="1"/>
</dbReference>